<dbReference type="GeneID" id="90542314"/>
<keyword evidence="2" id="KW-1185">Reference proteome</keyword>
<sequence>MKYKNQDFLNNTLKVLVREINTEEDSKSEIYEILLILYRSQERIIITKEELSLINLHSLKFDDVSYSLWNKIKEKKKFIKI</sequence>
<dbReference type="AlphaFoldDB" id="A0AAX4JEQ6"/>
<evidence type="ECO:0000313" key="2">
    <source>
        <dbReference type="Proteomes" id="UP001334084"/>
    </source>
</evidence>
<dbReference type="RefSeq" id="XP_065330625.1">
    <property type="nucleotide sequence ID" value="XM_065474553.1"/>
</dbReference>
<gene>
    <name evidence="1" type="ORF">VNE69_09035</name>
</gene>
<organism evidence="1 2">
    <name type="scientific">Vairimorpha necatrix</name>
    <dbReference type="NCBI Taxonomy" id="6039"/>
    <lineage>
        <taxon>Eukaryota</taxon>
        <taxon>Fungi</taxon>
        <taxon>Fungi incertae sedis</taxon>
        <taxon>Microsporidia</taxon>
        <taxon>Nosematidae</taxon>
        <taxon>Vairimorpha</taxon>
    </lineage>
</organism>
<dbReference type="EMBL" id="CP142734">
    <property type="protein sequence ID" value="WUR04480.1"/>
    <property type="molecule type" value="Genomic_DNA"/>
</dbReference>
<accession>A0AAX4JEQ6</accession>
<dbReference type="KEGG" id="vnx:VNE69_09035"/>
<evidence type="ECO:0000313" key="1">
    <source>
        <dbReference type="EMBL" id="WUR04480.1"/>
    </source>
</evidence>
<protein>
    <submittedName>
        <fullName evidence="1">Uncharacterized protein</fullName>
    </submittedName>
</protein>
<dbReference type="Proteomes" id="UP001334084">
    <property type="component" value="Chromosome 9"/>
</dbReference>
<reference evidence="1" key="1">
    <citation type="journal article" date="2024" name="BMC Genomics">
        <title>Functional annotation of a divergent genome using sequence and structure-based similarity.</title>
        <authorList>
            <person name="Svedberg D."/>
            <person name="Winiger R.R."/>
            <person name="Berg A."/>
            <person name="Sharma H."/>
            <person name="Tellgren-Roth C."/>
            <person name="Debrunner-Vossbrinck B.A."/>
            <person name="Vossbrinck C.R."/>
            <person name="Barandun J."/>
        </authorList>
    </citation>
    <scope>NUCLEOTIDE SEQUENCE</scope>
    <source>
        <strain evidence="1">Illinois isolate</strain>
    </source>
</reference>
<proteinExistence type="predicted"/>
<name>A0AAX4JEQ6_9MICR</name>